<evidence type="ECO:0000313" key="4">
    <source>
        <dbReference type="Proteomes" id="UP000317369"/>
    </source>
</evidence>
<gene>
    <name evidence="3" type="ORF">KS4_18850</name>
</gene>
<dbReference type="KEGG" id="pcor:KS4_18850"/>
<evidence type="ECO:0000313" key="3">
    <source>
        <dbReference type="EMBL" id="QDU33827.1"/>
    </source>
</evidence>
<evidence type="ECO:0000256" key="2">
    <source>
        <dbReference type="SAM" id="MobiDB-lite"/>
    </source>
</evidence>
<protein>
    <submittedName>
        <fullName evidence="3">Uncharacterized protein</fullName>
    </submittedName>
</protein>
<dbReference type="EMBL" id="CP036425">
    <property type="protein sequence ID" value="QDU33827.1"/>
    <property type="molecule type" value="Genomic_DNA"/>
</dbReference>
<sequence length="377" mass="43565">MGQTGVRLMGVQMRMREIGIVTIMLLLCAGFGLGETVWGHDEGCKKKEKAHSGWEWEGDIEGRQGGPLKVKVRSDDGYILGSVKIGDDKIKLRLDERKLRGYGEIDLGEHGYVKFWYGDRHPERAEKAQRHYGKKHVCHGGKHHGKKHGKKHFHRHGGKDGQGYWHRHGKKKGCLKKWIKGKKDAWKKKCKARKRAYRERKQERRKCTRNKMRCTRDRGVNVVKRPVETDIRSSEIAAAKLSEPVQVVTTENEAEMASLVRRIQDYQTVINTNEDLIDKNTQLLDQKSQELEDRLITRITRLKYENLVESDVAEMLIGEIERKRTARQGAVKTLKKQLEVNVQELFQQNKELADELVRLKAIKKLKDAADPDLKVKK</sequence>
<name>A0A517YUG6_9BACT</name>
<proteinExistence type="predicted"/>
<accession>A0A517YUG6</accession>
<evidence type="ECO:0000256" key="1">
    <source>
        <dbReference type="SAM" id="Coils"/>
    </source>
</evidence>
<keyword evidence="4" id="KW-1185">Reference proteome</keyword>
<feature type="coiled-coil region" evidence="1">
    <location>
        <begin position="335"/>
        <end position="362"/>
    </location>
</feature>
<organism evidence="3 4">
    <name type="scientific">Poriferisphaera corsica</name>
    <dbReference type="NCBI Taxonomy" id="2528020"/>
    <lineage>
        <taxon>Bacteria</taxon>
        <taxon>Pseudomonadati</taxon>
        <taxon>Planctomycetota</taxon>
        <taxon>Phycisphaerae</taxon>
        <taxon>Phycisphaerales</taxon>
        <taxon>Phycisphaeraceae</taxon>
        <taxon>Poriferisphaera</taxon>
    </lineage>
</organism>
<feature type="region of interest" description="Disordered" evidence="2">
    <location>
        <begin position="136"/>
        <end position="168"/>
    </location>
</feature>
<dbReference type="Proteomes" id="UP000317369">
    <property type="component" value="Chromosome"/>
</dbReference>
<feature type="compositionally biased region" description="Basic residues" evidence="2">
    <location>
        <begin position="136"/>
        <end position="157"/>
    </location>
</feature>
<reference evidence="3 4" key="1">
    <citation type="submission" date="2019-02" db="EMBL/GenBank/DDBJ databases">
        <title>Deep-cultivation of Planctomycetes and their phenomic and genomic characterization uncovers novel biology.</title>
        <authorList>
            <person name="Wiegand S."/>
            <person name="Jogler M."/>
            <person name="Boedeker C."/>
            <person name="Pinto D."/>
            <person name="Vollmers J."/>
            <person name="Rivas-Marin E."/>
            <person name="Kohn T."/>
            <person name="Peeters S.H."/>
            <person name="Heuer A."/>
            <person name="Rast P."/>
            <person name="Oberbeckmann S."/>
            <person name="Bunk B."/>
            <person name="Jeske O."/>
            <person name="Meyerdierks A."/>
            <person name="Storesund J.E."/>
            <person name="Kallscheuer N."/>
            <person name="Luecker S."/>
            <person name="Lage O.M."/>
            <person name="Pohl T."/>
            <person name="Merkel B.J."/>
            <person name="Hornburger P."/>
            <person name="Mueller R.-W."/>
            <person name="Bruemmer F."/>
            <person name="Labrenz M."/>
            <person name="Spormann A.M."/>
            <person name="Op den Camp H."/>
            <person name="Overmann J."/>
            <person name="Amann R."/>
            <person name="Jetten M.S.M."/>
            <person name="Mascher T."/>
            <person name="Medema M.H."/>
            <person name="Devos D.P."/>
            <person name="Kaster A.-K."/>
            <person name="Ovreas L."/>
            <person name="Rohde M."/>
            <person name="Galperin M.Y."/>
            <person name="Jogler C."/>
        </authorList>
    </citation>
    <scope>NUCLEOTIDE SEQUENCE [LARGE SCALE GENOMIC DNA]</scope>
    <source>
        <strain evidence="3 4">KS4</strain>
    </source>
</reference>
<keyword evidence="1" id="KW-0175">Coiled coil</keyword>
<dbReference type="AlphaFoldDB" id="A0A517YUG6"/>